<dbReference type="InterPro" id="IPR017900">
    <property type="entry name" value="4Fe4S_Fe_S_CS"/>
</dbReference>
<dbReference type="Gene3D" id="1.10.1060.10">
    <property type="entry name" value="Alpha-helical ferredoxin"/>
    <property type="match status" value="1"/>
</dbReference>
<protein>
    <submittedName>
        <fullName evidence="7">Heterodisulfide reductase subunit C-like protein</fullName>
    </submittedName>
</protein>
<keyword evidence="4" id="KW-0408">Iron</keyword>
<sequence>MASELDLSRDRLDAPFARRVEELSGENPYACYQCGKCSAGCPFADYMDALPNQVLRLVQLGDESALTLSAPWVCASCLACGVRCPKGVDIAKTMEALRILALRKGISPAPVRPDRPCPQIALVGAFRKLTP</sequence>
<dbReference type="GO" id="GO:0046872">
    <property type="term" value="F:metal ion binding"/>
    <property type="evidence" value="ECO:0007669"/>
    <property type="project" value="UniProtKB-KW"/>
</dbReference>
<organism evidence="7 8">
    <name type="scientific">Bipolaricaulis sibiricus</name>
    <dbReference type="NCBI Taxonomy" id="2501609"/>
    <lineage>
        <taxon>Bacteria</taxon>
        <taxon>Candidatus Bipolaricaulota</taxon>
        <taxon>Candidatus Bipolaricaulia</taxon>
        <taxon>Candidatus Bipolaricaulales</taxon>
        <taxon>Candidatus Bipolaricaulaceae</taxon>
        <taxon>Candidatus Bipolaricaulis</taxon>
    </lineage>
</organism>
<dbReference type="GO" id="GO:0016491">
    <property type="term" value="F:oxidoreductase activity"/>
    <property type="evidence" value="ECO:0007669"/>
    <property type="project" value="UniProtKB-KW"/>
</dbReference>
<dbReference type="AlphaFoldDB" id="A0A410FSA2"/>
<evidence type="ECO:0000313" key="8">
    <source>
        <dbReference type="Proteomes" id="UP000287233"/>
    </source>
</evidence>
<dbReference type="PANTHER" id="PTHR43255:SF1">
    <property type="entry name" value="IRON-SULFUR-BINDING OXIDOREDUCTASE FADF-RELATED"/>
    <property type="match status" value="1"/>
</dbReference>
<evidence type="ECO:0000256" key="2">
    <source>
        <dbReference type="ARBA" id="ARBA00022723"/>
    </source>
</evidence>
<dbReference type="PANTHER" id="PTHR43255">
    <property type="entry name" value="IRON-SULFUR-BINDING OXIDOREDUCTASE FADF-RELATED-RELATED"/>
    <property type="match status" value="1"/>
</dbReference>
<dbReference type="GO" id="GO:0051539">
    <property type="term" value="F:4 iron, 4 sulfur cluster binding"/>
    <property type="evidence" value="ECO:0007669"/>
    <property type="project" value="UniProtKB-KW"/>
</dbReference>
<dbReference type="Pfam" id="PF13183">
    <property type="entry name" value="Fer4_8"/>
    <property type="match status" value="1"/>
</dbReference>
<keyword evidence="5" id="KW-0411">Iron-sulfur</keyword>
<feature type="domain" description="4Fe-4S ferredoxin-type" evidence="6">
    <location>
        <begin position="21"/>
        <end position="52"/>
    </location>
</feature>
<dbReference type="InterPro" id="IPR009051">
    <property type="entry name" value="Helical_ferredxn"/>
</dbReference>
<evidence type="ECO:0000256" key="5">
    <source>
        <dbReference type="ARBA" id="ARBA00023014"/>
    </source>
</evidence>
<dbReference type="SUPFAM" id="SSF46548">
    <property type="entry name" value="alpha-helical ferredoxin"/>
    <property type="match status" value="1"/>
</dbReference>
<keyword evidence="3" id="KW-0560">Oxidoreductase</keyword>
<evidence type="ECO:0000313" key="7">
    <source>
        <dbReference type="EMBL" id="QAA75917.1"/>
    </source>
</evidence>
<evidence type="ECO:0000256" key="4">
    <source>
        <dbReference type="ARBA" id="ARBA00023004"/>
    </source>
</evidence>
<dbReference type="InterPro" id="IPR017896">
    <property type="entry name" value="4Fe4S_Fe-S-bd"/>
</dbReference>
<evidence type="ECO:0000256" key="3">
    <source>
        <dbReference type="ARBA" id="ARBA00023002"/>
    </source>
</evidence>
<dbReference type="KEGG" id="bih:BIP78_0149"/>
<reference evidence="8" key="1">
    <citation type="submission" date="2018-12" db="EMBL/GenBank/DDBJ databases">
        <title>Complete genome sequence of an uncultured bacterium of the candidate phylum Bipolaricaulota.</title>
        <authorList>
            <person name="Kadnikov V.V."/>
            <person name="Mardanov A.V."/>
            <person name="Beletsky A.V."/>
            <person name="Frank Y.A."/>
            <person name="Karnachuk O.V."/>
            <person name="Ravin N.V."/>
        </authorList>
    </citation>
    <scope>NUCLEOTIDE SEQUENCE [LARGE SCALE GENOMIC DNA]</scope>
</reference>
<evidence type="ECO:0000259" key="6">
    <source>
        <dbReference type="PROSITE" id="PS51379"/>
    </source>
</evidence>
<evidence type="ECO:0000256" key="1">
    <source>
        <dbReference type="ARBA" id="ARBA00022485"/>
    </source>
</evidence>
<dbReference type="PROSITE" id="PS00198">
    <property type="entry name" value="4FE4S_FER_1"/>
    <property type="match status" value="1"/>
</dbReference>
<dbReference type="InterPro" id="IPR051460">
    <property type="entry name" value="HdrC_iron-sulfur_subunit"/>
</dbReference>
<proteinExistence type="predicted"/>
<name>A0A410FSA2_BIPS1</name>
<keyword evidence="2" id="KW-0479">Metal-binding</keyword>
<accession>A0A410FSA2</accession>
<dbReference type="GO" id="GO:0005886">
    <property type="term" value="C:plasma membrane"/>
    <property type="evidence" value="ECO:0007669"/>
    <property type="project" value="TreeGrafter"/>
</dbReference>
<dbReference type="Proteomes" id="UP000287233">
    <property type="component" value="Chromosome"/>
</dbReference>
<dbReference type="PROSITE" id="PS51379">
    <property type="entry name" value="4FE4S_FER_2"/>
    <property type="match status" value="1"/>
</dbReference>
<gene>
    <name evidence="7" type="ORF">BIP78_0149</name>
</gene>
<dbReference type="EMBL" id="CP034928">
    <property type="protein sequence ID" value="QAA75917.1"/>
    <property type="molecule type" value="Genomic_DNA"/>
</dbReference>
<keyword evidence="1" id="KW-0004">4Fe-4S</keyword>